<dbReference type="Proteomes" id="UP000054498">
    <property type="component" value="Unassembled WGS sequence"/>
</dbReference>
<gene>
    <name evidence="2" type="ORF">MNEG_16029</name>
</gene>
<feature type="non-terminal residue" evidence="2">
    <location>
        <position position="175"/>
    </location>
</feature>
<keyword evidence="1" id="KW-0732">Signal</keyword>
<reference evidence="2 3" key="1">
    <citation type="journal article" date="2013" name="BMC Genomics">
        <title>Reconstruction of the lipid metabolism for the microalga Monoraphidium neglectum from its genome sequence reveals characteristics suitable for biofuel production.</title>
        <authorList>
            <person name="Bogen C."/>
            <person name="Al-Dilaimi A."/>
            <person name="Albersmeier A."/>
            <person name="Wichmann J."/>
            <person name="Grundmann M."/>
            <person name="Rupp O."/>
            <person name="Lauersen K.J."/>
            <person name="Blifernez-Klassen O."/>
            <person name="Kalinowski J."/>
            <person name="Goesmann A."/>
            <person name="Mussgnug J.H."/>
            <person name="Kruse O."/>
        </authorList>
    </citation>
    <scope>NUCLEOTIDE SEQUENCE [LARGE SCALE GENOMIC DNA]</scope>
    <source>
        <strain evidence="2 3">SAG 48.87</strain>
    </source>
</reference>
<dbReference type="KEGG" id="mng:MNEG_16029"/>
<evidence type="ECO:0008006" key="4">
    <source>
        <dbReference type="Google" id="ProtNLM"/>
    </source>
</evidence>
<dbReference type="EMBL" id="KK106120">
    <property type="protein sequence ID" value="KIY91935.1"/>
    <property type="molecule type" value="Genomic_DNA"/>
</dbReference>
<feature type="chain" id="PRO_5002247035" description="Apple domain-containing protein" evidence="1">
    <location>
        <begin position="21"/>
        <end position="175"/>
    </location>
</feature>
<accession>A0A0D2M922</accession>
<dbReference type="AlphaFoldDB" id="A0A0D2M922"/>
<dbReference type="RefSeq" id="XP_013890955.1">
    <property type="nucleotide sequence ID" value="XM_014035501.1"/>
</dbReference>
<organism evidence="2 3">
    <name type="scientific">Monoraphidium neglectum</name>
    <dbReference type="NCBI Taxonomy" id="145388"/>
    <lineage>
        <taxon>Eukaryota</taxon>
        <taxon>Viridiplantae</taxon>
        <taxon>Chlorophyta</taxon>
        <taxon>core chlorophytes</taxon>
        <taxon>Chlorophyceae</taxon>
        <taxon>CS clade</taxon>
        <taxon>Sphaeropleales</taxon>
        <taxon>Selenastraceae</taxon>
        <taxon>Monoraphidium</taxon>
    </lineage>
</organism>
<feature type="signal peptide" evidence="1">
    <location>
        <begin position="1"/>
        <end position="20"/>
    </location>
</feature>
<dbReference type="GeneID" id="25733748"/>
<name>A0A0D2M922_9CHLO</name>
<keyword evidence="3" id="KW-1185">Reference proteome</keyword>
<sequence>MKLALVAALVGGLMVSGAFAAAAKEVADLEDNENYVEEFTYLLSTDLSHRQHADTIRSIDTVLWGSGLTSAGMHKCAKKCKKEGSGGVCMAWTMCWDSRRCNLFSRLPSPLTPAKPSSAVNLLAQRGAGTYNAKCASGYSKAAATTEALAAECPAAIQRNTLFGDVPLSFMDGNR</sequence>
<evidence type="ECO:0000313" key="2">
    <source>
        <dbReference type="EMBL" id="KIY91935.1"/>
    </source>
</evidence>
<protein>
    <recommendedName>
        <fullName evidence="4">Apple domain-containing protein</fullName>
    </recommendedName>
</protein>
<proteinExistence type="predicted"/>
<evidence type="ECO:0000313" key="3">
    <source>
        <dbReference type="Proteomes" id="UP000054498"/>
    </source>
</evidence>
<evidence type="ECO:0000256" key="1">
    <source>
        <dbReference type="SAM" id="SignalP"/>
    </source>
</evidence>